<feature type="binding site" evidence="8">
    <location>
        <position position="238"/>
    </location>
    <ligand>
        <name>Zn(2+)</name>
        <dbReference type="ChEBI" id="CHEBI:29105"/>
        <label>1</label>
    </ligand>
</feature>
<evidence type="ECO:0000313" key="10">
    <source>
        <dbReference type="Proteomes" id="UP000620366"/>
    </source>
</evidence>
<comment type="cofactor">
    <cofactor evidence="8">
        <name>a divalent metal cation</name>
        <dbReference type="ChEBI" id="CHEBI:60240"/>
    </cofactor>
    <text evidence="8">Binds 2 divalent metal cations per subunit.</text>
</comment>
<dbReference type="RefSeq" id="WP_249299528.1">
    <property type="nucleotide sequence ID" value="NZ_JACRSP010000002.1"/>
</dbReference>
<organism evidence="9 10">
    <name type="scientific">Feifania hominis</name>
    <dbReference type="NCBI Taxonomy" id="2763660"/>
    <lineage>
        <taxon>Bacteria</taxon>
        <taxon>Bacillati</taxon>
        <taxon>Bacillota</taxon>
        <taxon>Clostridia</taxon>
        <taxon>Eubacteriales</taxon>
        <taxon>Feifaniaceae</taxon>
        <taxon>Feifania</taxon>
    </lineage>
</organism>
<dbReference type="Gene3D" id="2.40.30.40">
    <property type="entry name" value="Peptidase M42, domain 2"/>
    <property type="match status" value="1"/>
</dbReference>
<dbReference type="Pfam" id="PF05343">
    <property type="entry name" value="Peptidase_M42"/>
    <property type="match status" value="1"/>
</dbReference>
<evidence type="ECO:0000256" key="2">
    <source>
        <dbReference type="ARBA" id="ARBA00022438"/>
    </source>
</evidence>
<gene>
    <name evidence="9" type="ORF">H8695_03645</name>
</gene>
<dbReference type="AlphaFoldDB" id="A0A926DED6"/>
<keyword evidence="2" id="KW-0031">Aminopeptidase</keyword>
<evidence type="ECO:0000256" key="1">
    <source>
        <dbReference type="ARBA" id="ARBA00006272"/>
    </source>
</evidence>
<comment type="similarity">
    <text evidence="1 6">Belongs to the peptidase M42 family.</text>
</comment>
<feature type="binding site" evidence="8">
    <location>
        <position position="183"/>
    </location>
    <ligand>
        <name>Zn(2+)</name>
        <dbReference type="ChEBI" id="CHEBI:29105"/>
        <label>1</label>
    </ligand>
</feature>
<evidence type="ECO:0000313" key="9">
    <source>
        <dbReference type="EMBL" id="MBC8535784.1"/>
    </source>
</evidence>
<proteinExistence type="inferred from homology"/>
<accession>A0A926DED6</accession>
<evidence type="ECO:0000256" key="4">
    <source>
        <dbReference type="ARBA" id="ARBA00022723"/>
    </source>
</evidence>
<feature type="binding site" evidence="8">
    <location>
        <position position="333"/>
    </location>
    <ligand>
        <name>Zn(2+)</name>
        <dbReference type="ChEBI" id="CHEBI:29105"/>
        <label>2</label>
    </ligand>
</feature>
<keyword evidence="5" id="KW-0378">Hydrolase</keyword>
<dbReference type="InterPro" id="IPR051464">
    <property type="entry name" value="Peptidase_M42_aminopept"/>
</dbReference>
<feature type="binding site" evidence="8">
    <location>
        <position position="216"/>
    </location>
    <ligand>
        <name>Zn(2+)</name>
        <dbReference type="ChEBI" id="CHEBI:29105"/>
        <label>2</label>
    </ligand>
</feature>
<dbReference type="SUPFAM" id="SSF101821">
    <property type="entry name" value="Aminopeptidase/glucanase lid domain"/>
    <property type="match status" value="1"/>
</dbReference>
<dbReference type="EMBL" id="JACRSP010000002">
    <property type="protein sequence ID" value="MBC8535784.1"/>
    <property type="molecule type" value="Genomic_DNA"/>
</dbReference>
<comment type="caution">
    <text evidence="9">The sequence shown here is derived from an EMBL/GenBank/DDBJ whole genome shotgun (WGS) entry which is preliminary data.</text>
</comment>
<dbReference type="GO" id="GO:0004177">
    <property type="term" value="F:aminopeptidase activity"/>
    <property type="evidence" value="ECO:0007669"/>
    <property type="project" value="UniProtKB-UniRule"/>
</dbReference>
<feature type="binding site" evidence="8">
    <location>
        <position position="68"/>
    </location>
    <ligand>
        <name>Zn(2+)</name>
        <dbReference type="ChEBI" id="CHEBI:29105"/>
        <label>1</label>
    </ligand>
</feature>
<dbReference type="PANTHER" id="PTHR32481">
    <property type="entry name" value="AMINOPEPTIDASE"/>
    <property type="match status" value="1"/>
</dbReference>
<dbReference type="GO" id="GO:0046872">
    <property type="term" value="F:metal ion binding"/>
    <property type="evidence" value="ECO:0007669"/>
    <property type="project" value="UniProtKB-UniRule"/>
</dbReference>
<name>A0A926DED6_9FIRM</name>
<feature type="active site" description="Proton acceptor" evidence="7">
    <location>
        <position position="215"/>
    </location>
</feature>
<evidence type="ECO:0000256" key="8">
    <source>
        <dbReference type="PIRSR" id="PIRSR001123-2"/>
    </source>
</evidence>
<dbReference type="GO" id="GO:0006508">
    <property type="term" value="P:proteolysis"/>
    <property type="evidence" value="ECO:0007669"/>
    <property type="project" value="UniProtKB-KW"/>
</dbReference>
<evidence type="ECO:0000256" key="6">
    <source>
        <dbReference type="PIRNR" id="PIRNR001123"/>
    </source>
</evidence>
<dbReference type="Proteomes" id="UP000620366">
    <property type="component" value="Unassembled WGS sequence"/>
</dbReference>
<dbReference type="InterPro" id="IPR008007">
    <property type="entry name" value="Peptidase_M42"/>
</dbReference>
<evidence type="ECO:0000256" key="5">
    <source>
        <dbReference type="ARBA" id="ARBA00022801"/>
    </source>
</evidence>
<evidence type="ECO:0000256" key="7">
    <source>
        <dbReference type="PIRSR" id="PIRSR001123-1"/>
    </source>
</evidence>
<dbReference type="PIRSF" id="PIRSF001123">
    <property type="entry name" value="PepA_GA"/>
    <property type="match status" value="1"/>
</dbReference>
<evidence type="ECO:0000256" key="3">
    <source>
        <dbReference type="ARBA" id="ARBA00022670"/>
    </source>
</evidence>
<protein>
    <submittedName>
        <fullName evidence="9">M42 family peptidase</fullName>
    </submittedName>
</protein>
<sequence>MNKQELTALLRDYCMTPSLSGYESKMAYRIQEDFKAYTDDVRIDKIGNVIATFPGTDPEAPKVMVYAHTDSLGFIVRRIDDDGFIRVDRLGGIPEKVLPALKVLIGTEDGKSYITGMFGNKSHHLTSADEKFKVATIPELYIDIGAKSAEEVRALGIEVGCPVVYKPDFEELQGDRVIGTAIDDRAGCANLVQVASLLKNREHASTVFLVATVWEEFNIRGAVIACRTTHPDIAIAIDGGGLDGCTPDLKGWNNIKMGDGPGMTKYTFHSRGTLNGTIANTKLVNHTLKAAKKLGLNIQRASGFGGVNDGAWVQLEDKGVAIIEIGSPFRYTHTPVEMTDMGDMVQVGELITEMLCTFDRDFDPSRF</sequence>
<feature type="binding site" evidence="8">
    <location>
        <position position="183"/>
    </location>
    <ligand>
        <name>Zn(2+)</name>
        <dbReference type="ChEBI" id="CHEBI:29105"/>
        <label>2</label>
    </ligand>
</feature>
<dbReference type="SUPFAM" id="SSF53187">
    <property type="entry name" value="Zn-dependent exopeptidases"/>
    <property type="match status" value="1"/>
</dbReference>
<dbReference type="InterPro" id="IPR023367">
    <property type="entry name" value="Peptidase_M42_dom2"/>
</dbReference>
<reference evidence="9" key="1">
    <citation type="submission" date="2020-08" db="EMBL/GenBank/DDBJ databases">
        <title>Genome public.</title>
        <authorList>
            <person name="Liu C."/>
            <person name="Sun Q."/>
        </authorList>
    </citation>
    <scope>NUCLEOTIDE SEQUENCE</scope>
    <source>
        <strain evidence="9">BX7</strain>
    </source>
</reference>
<keyword evidence="3" id="KW-0645">Protease</keyword>
<keyword evidence="10" id="KW-1185">Reference proteome</keyword>
<keyword evidence="4 8" id="KW-0479">Metal-binding</keyword>
<dbReference type="Gene3D" id="3.40.630.10">
    <property type="entry name" value="Zn peptidases"/>
    <property type="match status" value="1"/>
</dbReference>
<dbReference type="PANTHER" id="PTHR32481:SF0">
    <property type="entry name" value="AMINOPEPTIDASE YPDE-RELATED"/>
    <property type="match status" value="1"/>
</dbReference>